<dbReference type="PANTHER" id="PTHR21599:SF0">
    <property type="entry name" value="GLYCERATE KINASE"/>
    <property type="match status" value="1"/>
</dbReference>
<accession>A0A1S1YX53</accession>
<keyword evidence="2 4" id="KW-0808">Transferase</keyword>
<dbReference type="GO" id="GO:0008887">
    <property type="term" value="F:glycerate kinase activity"/>
    <property type="evidence" value="ECO:0007669"/>
    <property type="project" value="UniProtKB-UniRule"/>
</dbReference>
<dbReference type="RefSeq" id="WP_044221999.1">
    <property type="nucleotide sequence ID" value="NZ_JRYR02000001.1"/>
</dbReference>
<dbReference type="Gene3D" id="3.40.50.10350">
    <property type="entry name" value="Glycerate kinase, domain 1"/>
    <property type="match status" value="1"/>
</dbReference>
<dbReference type="EMBL" id="JRYR02000001">
    <property type="protein sequence ID" value="OHX65601.1"/>
    <property type="molecule type" value="Genomic_DNA"/>
</dbReference>
<dbReference type="GO" id="GO:0031388">
    <property type="term" value="P:organic acid phosphorylation"/>
    <property type="evidence" value="ECO:0007669"/>
    <property type="project" value="UniProtKB-UniRule"/>
</dbReference>
<dbReference type="InterPro" id="IPR018197">
    <property type="entry name" value="Glycerate_kinase_RE-like"/>
</dbReference>
<evidence type="ECO:0008006" key="7">
    <source>
        <dbReference type="Google" id="ProtNLM"/>
    </source>
</evidence>
<sequence length="372" mass="40077">MKIVIATNAFKGSINSIDASNIIKEAWLNVRPNDTVINLPLADGGDDFDHVVGLRKNGKWIEVSTKNALNHSHTYGYYKVNTATAVIGLAGNCGLSTLNDNEYDALRSTTNGLGITIKKAIDDGCTEIIIGLGGSASTDFGLGALYELGLKCLDHNNESILPNGSNLSEIVQFELSDLIESTKNIDFYIANDVNNKLYGPQGAAYIFSPQKGASKKEVEILDRNLRHIADIAQISTGIEVFDVEGSGAAGGTAAGFMSFLNATQLSGSSFIMDCFDIDEHLLGTDLIITTEGSLDNQSLNGKLPYQIALKGDDLNIPVIALVGNNLLNNSHQHPFSSIININQKLDNDFKKFAEENLSLTTNELAKLICLYK</sequence>
<keyword evidence="6" id="KW-1185">Reference proteome</keyword>
<dbReference type="PANTHER" id="PTHR21599">
    <property type="entry name" value="GLYCERATE KINASE"/>
    <property type="match status" value="1"/>
</dbReference>
<evidence type="ECO:0000256" key="2">
    <source>
        <dbReference type="ARBA" id="ARBA00022679"/>
    </source>
</evidence>
<dbReference type="Pfam" id="PF02595">
    <property type="entry name" value="Gly_kinase"/>
    <property type="match status" value="1"/>
</dbReference>
<dbReference type="InterPro" id="IPR036129">
    <property type="entry name" value="Glycerate_kinase_sf"/>
</dbReference>
<comment type="similarity">
    <text evidence="1 4">Belongs to the glycerate kinase type-1 family.</text>
</comment>
<dbReference type="AlphaFoldDB" id="A0A1S1YX53"/>
<dbReference type="NCBIfam" id="TIGR00045">
    <property type="entry name" value="glycerate kinase"/>
    <property type="match status" value="1"/>
</dbReference>
<dbReference type="InterPro" id="IPR018193">
    <property type="entry name" value="Glyc_kinase_flavodox-like_fold"/>
</dbReference>
<dbReference type="OrthoDB" id="9774290at2"/>
<dbReference type="InterPro" id="IPR004381">
    <property type="entry name" value="Glycerate_kinase"/>
</dbReference>
<gene>
    <name evidence="5" type="ORF">NH26_04170</name>
</gene>
<evidence type="ECO:0000256" key="4">
    <source>
        <dbReference type="PIRNR" id="PIRNR006078"/>
    </source>
</evidence>
<reference evidence="5 6" key="1">
    <citation type="journal article" date="2012" name="Int. J. Syst. Evol. Microbiol.">
        <title>Flammeovirga pacifica sp. nov., isolated from deep-sea sediment.</title>
        <authorList>
            <person name="Xu H."/>
            <person name="Fu Y."/>
            <person name="Yang N."/>
            <person name="Ding Z."/>
            <person name="Lai Q."/>
            <person name="Zeng R."/>
        </authorList>
    </citation>
    <scope>NUCLEOTIDE SEQUENCE [LARGE SCALE GENOMIC DNA]</scope>
    <source>
        <strain evidence="6">DSM 24597 / LMG 26175 / WPAGA1</strain>
    </source>
</reference>
<evidence type="ECO:0000313" key="5">
    <source>
        <dbReference type="EMBL" id="OHX65601.1"/>
    </source>
</evidence>
<dbReference type="Proteomes" id="UP000179797">
    <property type="component" value="Unassembled WGS sequence"/>
</dbReference>
<organism evidence="5 6">
    <name type="scientific">Flammeovirga pacifica</name>
    <dbReference type="NCBI Taxonomy" id="915059"/>
    <lineage>
        <taxon>Bacteria</taxon>
        <taxon>Pseudomonadati</taxon>
        <taxon>Bacteroidota</taxon>
        <taxon>Cytophagia</taxon>
        <taxon>Cytophagales</taxon>
        <taxon>Flammeovirgaceae</taxon>
        <taxon>Flammeovirga</taxon>
    </lineage>
</organism>
<dbReference type="Gene3D" id="3.90.1510.10">
    <property type="entry name" value="Glycerate kinase, domain 2"/>
    <property type="match status" value="1"/>
</dbReference>
<dbReference type="SUPFAM" id="SSF110738">
    <property type="entry name" value="Glycerate kinase I"/>
    <property type="match status" value="1"/>
</dbReference>
<protein>
    <recommendedName>
        <fullName evidence="7">Glycerate kinase</fullName>
    </recommendedName>
</protein>
<name>A0A1S1YX53_FLAPC</name>
<comment type="caution">
    <text evidence="5">The sequence shown here is derived from an EMBL/GenBank/DDBJ whole genome shotgun (WGS) entry which is preliminary data.</text>
</comment>
<evidence type="ECO:0000256" key="1">
    <source>
        <dbReference type="ARBA" id="ARBA00006284"/>
    </source>
</evidence>
<evidence type="ECO:0000256" key="3">
    <source>
        <dbReference type="ARBA" id="ARBA00022777"/>
    </source>
</evidence>
<proteinExistence type="inferred from homology"/>
<dbReference type="STRING" id="915059.NH26_04170"/>
<evidence type="ECO:0000313" key="6">
    <source>
        <dbReference type="Proteomes" id="UP000179797"/>
    </source>
</evidence>
<dbReference type="PIRSF" id="PIRSF006078">
    <property type="entry name" value="GlxK"/>
    <property type="match status" value="1"/>
</dbReference>
<keyword evidence="3 4" id="KW-0418">Kinase</keyword>